<dbReference type="OrthoDB" id="4339014at2759"/>
<reference evidence="2" key="1">
    <citation type="submission" date="2022-12" db="EMBL/GenBank/DDBJ databases">
        <authorList>
            <person name="Petersen C."/>
        </authorList>
    </citation>
    <scope>NUCLEOTIDE SEQUENCE</scope>
    <source>
        <strain evidence="2">IBT 15544</strain>
    </source>
</reference>
<evidence type="ECO:0000313" key="3">
    <source>
        <dbReference type="Proteomes" id="UP001150904"/>
    </source>
</evidence>
<dbReference type="GeneID" id="83182526"/>
<dbReference type="AlphaFoldDB" id="A0A9W9M9X7"/>
<keyword evidence="3" id="KW-1185">Reference proteome</keyword>
<dbReference type="RefSeq" id="XP_058305213.1">
    <property type="nucleotide sequence ID" value="XM_058455225.1"/>
</dbReference>
<evidence type="ECO:0000313" key="2">
    <source>
        <dbReference type="EMBL" id="KAJ5194725.1"/>
    </source>
</evidence>
<sequence>MFGPFPSCLVAPADEPCSPSKSPGRSSVRRSLDTAVKSPVTEAHHPAPDPGPPPITPGNAFSIIARREWEKGRVRGKSFGSSEPSSPTEELQRPGIYRKSSYLDYDEELALPMPKPRHERADTPSLSTGNENETGRPGLLKNRSATDPIFVSTPSHSEPSTPDDVKKRSKLDLIKSKLSFKDLRKEASTEDTSKSFISHPMPQLRDVPALPSSESSKRRFRRAASPGGFSSMSQSNYNFKAKLKPIDQGKISGPALQTNTTPSKIPLPPSGGFTNAHGIMAPSRIPSRRVSSTESQSSSPTQDSNKDKSNAEDKTGAIAPTGKRPNLTISRTSMDVGQKVRTSYEAPNYPVTKDSPPVPGDLLEGSGKVKYLPRHWVEQDSAPSVPPKPDGHAPTAYEENEPPITAIPDYLPSFKERLEKADIPLEGLVSPIRSIPMQVDDLVDTVRSIQRQTETGVSNLTKKLDELSNWIGDQLQNQVDSISDLARTKAELHSKQFDISREMMKFQMDVRLEIGVMERRLNNFEMKVMDEVQAEIRALARSYEDLNRKTEALITKFSSDDLHEFIECQRRKTEEIQKEVGYLKAQDDKLKLDETQTEQIIRCVKAQMEAVKGASAAYPITPTKIEILNELSSKKTDLATPLSQKTDTPTTSLDVHRYSESTIRSTPPLVRDLDRALPLPPTPASIENSLLTRPRASAAQEPKPTGTFPRSLSMTKKGFLTGVKDAVSSASEVREKPMEKKSSSEGKKWSVFGFRRRRDGHETSTTSSGKHSRSSIRRLEGTLLLDDGRSHSRTSTPTPPIPAIPRDVSKSVQKGNTLSTIHPALRAATIQNSMHKDEALSSKSCFKPIVPTQPRFSCDIGSNGSTRGSIPSTCTPATSFGEAHFQPGSDNFHSTMQEKQSLKKSHHAEDSLKVPLLGDTDHGWDRASLRESRSNDTLN</sequence>
<feature type="compositionally biased region" description="Polar residues" evidence="1">
    <location>
        <begin position="890"/>
        <end position="899"/>
    </location>
</feature>
<organism evidence="2 3">
    <name type="scientific">Penicillium cinerascens</name>
    <dbReference type="NCBI Taxonomy" id="70096"/>
    <lineage>
        <taxon>Eukaryota</taxon>
        <taxon>Fungi</taxon>
        <taxon>Dikarya</taxon>
        <taxon>Ascomycota</taxon>
        <taxon>Pezizomycotina</taxon>
        <taxon>Eurotiomycetes</taxon>
        <taxon>Eurotiomycetidae</taxon>
        <taxon>Eurotiales</taxon>
        <taxon>Aspergillaceae</taxon>
        <taxon>Penicillium</taxon>
    </lineage>
</organism>
<feature type="compositionally biased region" description="Low complexity" evidence="1">
    <location>
        <begin position="288"/>
        <end position="303"/>
    </location>
</feature>
<feature type="compositionally biased region" description="Polar residues" evidence="1">
    <location>
        <begin position="228"/>
        <end position="238"/>
    </location>
</feature>
<evidence type="ECO:0000256" key="1">
    <source>
        <dbReference type="SAM" id="MobiDB-lite"/>
    </source>
</evidence>
<protein>
    <submittedName>
        <fullName evidence="2">Uncharacterized protein</fullName>
    </submittedName>
</protein>
<feature type="region of interest" description="Disordered" evidence="1">
    <location>
        <begin position="1"/>
        <end position="339"/>
    </location>
</feature>
<feature type="compositionally biased region" description="Basic and acidic residues" evidence="1">
    <location>
        <begin position="732"/>
        <end position="748"/>
    </location>
</feature>
<reference evidence="2" key="2">
    <citation type="journal article" date="2023" name="IMA Fungus">
        <title>Comparative genomic study of the Penicillium genus elucidates a diverse pangenome and 15 lateral gene transfer events.</title>
        <authorList>
            <person name="Petersen C."/>
            <person name="Sorensen T."/>
            <person name="Nielsen M.R."/>
            <person name="Sondergaard T.E."/>
            <person name="Sorensen J.L."/>
            <person name="Fitzpatrick D.A."/>
            <person name="Frisvad J.C."/>
            <person name="Nielsen K.L."/>
        </authorList>
    </citation>
    <scope>NUCLEOTIDE SEQUENCE</scope>
    <source>
        <strain evidence="2">IBT 15544</strain>
    </source>
</reference>
<feature type="region of interest" description="Disordered" evidence="1">
    <location>
        <begin position="672"/>
        <end position="714"/>
    </location>
</feature>
<name>A0A9W9M9X7_9EURO</name>
<gene>
    <name evidence="2" type="ORF">N7498_008163</name>
</gene>
<proteinExistence type="predicted"/>
<comment type="caution">
    <text evidence="2">The sequence shown here is derived from an EMBL/GenBank/DDBJ whole genome shotgun (WGS) entry which is preliminary data.</text>
</comment>
<feature type="region of interest" description="Disordered" evidence="1">
    <location>
        <begin position="727"/>
        <end position="812"/>
    </location>
</feature>
<feature type="compositionally biased region" description="Basic and acidic residues" evidence="1">
    <location>
        <begin position="919"/>
        <end position="939"/>
    </location>
</feature>
<dbReference type="Proteomes" id="UP001150904">
    <property type="component" value="Unassembled WGS sequence"/>
</dbReference>
<dbReference type="EMBL" id="JAPQKR010000015">
    <property type="protein sequence ID" value="KAJ5194725.1"/>
    <property type="molecule type" value="Genomic_DNA"/>
</dbReference>
<feature type="compositionally biased region" description="Basic and acidic residues" evidence="1">
    <location>
        <begin position="304"/>
        <end position="315"/>
    </location>
</feature>
<accession>A0A9W9M9X7</accession>
<feature type="compositionally biased region" description="Polar residues" evidence="1">
    <location>
        <begin position="79"/>
        <end position="89"/>
    </location>
</feature>
<feature type="region of interest" description="Disordered" evidence="1">
    <location>
        <begin position="890"/>
        <end position="939"/>
    </location>
</feature>
<feature type="compositionally biased region" description="Basic and acidic residues" evidence="1">
    <location>
        <begin position="163"/>
        <end position="193"/>
    </location>
</feature>
<feature type="region of interest" description="Disordered" evidence="1">
    <location>
        <begin position="379"/>
        <end position="404"/>
    </location>
</feature>